<dbReference type="PANTHER" id="PTHR16161:SF0">
    <property type="entry name" value="TRANSCRIPTIONAL PROTEIN SWT1"/>
    <property type="match status" value="1"/>
</dbReference>
<dbReference type="SUPFAM" id="SSF88723">
    <property type="entry name" value="PIN domain-like"/>
    <property type="match status" value="1"/>
</dbReference>
<keyword evidence="3" id="KW-1185">Reference proteome</keyword>
<name>A0AAF0EQ77_9BASI</name>
<feature type="domain" description="PIN" evidence="1">
    <location>
        <begin position="81"/>
        <end position="238"/>
    </location>
</feature>
<reference evidence="2" key="1">
    <citation type="submission" date="2023-03" db="EMBL/GenBank/DDBJ databases">
        <title>Mating type loci evolution in Malassezia.</title>
        <authorList>
            <person name="Coelho M.A."/>
        </authorList>
    </citation>
    <scope>NUCLEOTIDE SEQUENCE</scope>
    <source>
        <strain evidence="2">CBS 9557</strain>
    </source>
</reference>
<dbReference type="InterPro" id="IPR002716">
    <property type="entry name" value="PIN_dom"/>
</dbReference>
<dbReference type="InterPro" id="IPR052626">
    <property type="entry name" value="SWT1_Regulator"/>
</dbReference>
<dbReference type="PANTHER" id="PTHR16161">
    <property type="entry name" value="TRANSCRIPTIONAL PROTEIN SWT1"/>
    <property type="match status" value="1"/>
</dbReference>
<accession>A0AAF0EQ77</accession>
<evidence type="ECO:0000313" key="3">
    <source>
        <dbReference type="Proteomes" id="UP001213623"/>
    </source>
</evidence>
<protein>
    <submittedName>
        <fullName evidence="2">Origin recognition complex subunit 2</fullName>
    </submittedName>
</protein>
<proteinExistence type="predicted"/>
<evidence type="ECO:0000259" key="1">
    <source>
        <dbReference type="Pfam" id="PF13638"/>
    </source>
</evidence>
<sequence>MSTYADYFNEQYRGHVPSGPVRMTISRSDKPTEGKWEASESCTVEELMDQEDPAGPAINAPTEGPASTGFLSWLHPSSFAWVLDTNILLSSLEHVEAFAHELLCAQLQPQACIPCVYLIVPHVVLEEIDLLKQSTRPHGTTTMGALARRASHWILDTVQQQKYGRNYEQRPLDPKLWILHVQALSTRSTEQRHLTNDQTIVALCAELHKKCGAHIMLVSDDTNACTQAELENIPTFSLQRVLSAIHKHGPATIQQDIYKLYQLCQPNLRHFLSQPAVLAALSAHEWQALGSYTPL</sequence>
<evidence type="ECO:0000313" key="2">
    <source>
        <dbReference type="EMBL" id="WFD28796.1"/>
    </source>
</evidence>
<dbReference type="Pfam" id="PF13638">
    <property type="entry name" value="PIN_4"/>
    <property type="match status" value="1"/>
</dbReference>
<dbReference type="AlphaFoldDB" id="A0AAF0EQ77"/>
<dbReference type="EMBL" id="CP119899">
    <property type="protein sequence ID" value="WFD28796.1"/>
    <property type="molecule type" value="Genomic_DNA"/>
</dbReference>
<dbReference type="InterPro" id="IPR029060">
    <property type="entry name" value="PIN-like_dom_sf"/>
</dbReference>
<dbReference type="Gene3D" id="3.40.50.1010">
    <property type="entry name" value="5'-nuclease"/>
    <property type="match status" value="1"/>
</dbReference>
<organism evidence="2 3">
    <name type="scientific">Malassezia nana</name>
    <dbReference type="NCBI Taxonomy" id="180528"/>
    <lineage>
        <taxon>Eukaryota</taxon>
        <taxon>Fungi</taxon>
        <taxon>Dikarya</taxon>
        <taxon>Basidiomycota</taxon>
        <taxon>Ustilaginomycotina</taxon>
        <taxon>Malasseziomycetes</taxon>
        <taxon>Malasseziales</taxon>
        <taxon>Malasseziaceae</taxon>
        <taxon>Malassezia</taxon>
    </lineage>
</organism>
<dbReference type="Proteomes" id="UP001213623">
    <property type="component" value="Chromosome 8"/>
</dbReference>
<dbReference type="GO" id="GO:0005634">
    <property type="term" value="C:nucleus"/>
    <property type="evidence" value="ECO:0007669"/>
    <property type="project" value="TreeGrafter"/>
</dbReference>
<dbReference type="GO" id="GO:0004540">
    <property type="term" value="F:RNA nuclease activity"/>
    <property type="evidence" value="ECO:0007669"/>
    <property type="project" value="UniProtKB-ARBA"/>
</dbReference>
<gene>
    <name evidence="2" type="primary">ORC2_1</name>
    <name evidence="2" type="ORF">MNAN1_003811</name>
</gene>